<gene>
    <name evidence="1" type="ORF">FL583_17535</name>
</gene>
<dbReference type="Proteomes" id="UP000317982">
    <property type="component" value="Unassembled WGS sequence"/>
</dbReference>
<proteinExistence type="predicted"/>
<protein>
    <submittedName>
        <fullName evidence="1">Uncharacterized protein</fullName>
    </submittedName>
</protein>
<name>A0A545AR81_9ACTN</name>
<accession>A0A545AR81</accession>
<evidence type="ECO:0000313" key="2">
    <source>
        <dbReference type="Proteomes" id="UP000317982"/>
    </source>
</evidence>
<sequence>MAPLARTSTEAHLFMDLRPCDCGETASSWSSSVIELGDDLGSRYSGTCPSCGTEREFVFRLPDDIVLPVVGQVVYGDGAPSELLDPGEWLWVADRYAGAVPAQAAALDAEGRQEVRSRISAAIAAMDEVLAFVPAGADEVPAESFWSDLGRSVRDEEPGRFARDRLQVIRDTYQRILEEIDSSV</sequence>
<reference evidence="1 2" key="1">
    <citation type="submission" date="2019-07" db="EMBL/GenBank/DDBJ databases">
        <title>Cryptosporangium phraense sp. nov., isolated from plant litter.</title>
        <authorList>
            <person name="Suriyachadkun C."/>
        </authorList>
    </citation>
    <scope>NUCLEOTIDE SEQUENCE [LARGE SCALE GENOMIC DNA]</scope>
    <source>
        <strain evidence="1 2">A-T 5661</strain>
    </source>
</reference>
<dbReference type="EMBL" id="VIRS01000011">
    <property type="protein sequence ID" value="TQS43827.1"/>
    <property type="molecule type" value="Genomic_DNA"/>
</dbReference>
<dbReference type="OrthoDB" id="4276070at2"/>
<keyword evidence="2" id="KW-1185">Reference proteome</keyword>
<dbReference type="AlphaFoldDB" id="A0A545AR81"/>
<organism evidence="1 2">
    <name type="scientific">Cryptosporangium phraense</name>
    <dbReference type="NCBI Taxonomy" id="2593070"/>
    <lineage>
        <taxon>Bacteria</taxon>
        <taxon>Bacillati</taxon>
        <taxon>Actinomycetota</taxon>
        <taxon>Actinomycetes</taxon>
        <taxon>Cryptosporangiales</taxon>
        <taxon>Cryptosporangiaceae</taxon>
        <taxon>Cryptosporangium</taxon>
    </lineage>
</organism>
<evidence type="ECO:0000313" key="1">
    <source>
        <dbReference type="EMBL" id="TQS43827.1"/>
    </source>
</evidence>
<comment type="caution">
    <text evidence="1">The sequence shown here is derived from an EMBL/GenBank/DDBJ whole genome shotgun (WGS) entry which is preliminary data.</text>
</comment>
<dbReference type="RefSeq" id="WP_142705738.1">
    <property type="nucleotide sequence ID" value="NZ_VIRS01000011.1"/>
</dbReference>
<dbReference type="InParanoid" id="A0A545AR81"/>